<dbReference type="GO" id="GO:0000329">
    <property type="term" value="C:fungal-type vacuole membrane"/>
    <property type="evidence" value="ECO:0007669"/>
    <property type="project" value="TreeGrafter"/>
</dbReference>
<feature type="transmembrane region" description="Helical" evidence="8">
    <location>
        <begin position="341"/>
        <end position="361"/>
    </location>
</feature>
<keyword evidence="5 8" id="KW-1133">Transmembrane helix</keyword>
<dbReference type="AlphaFoldDB" id="A0AAN6JIW4"/>
<evidence type="ECO:0000256" key="2">
    <source>
        <dbReference type="ARBA" id="ARBA00007965"/>
    </source>
</evidence>
<evidence type="ECO:0000256" key="5">
    <source>
        <dbReference type="ARBA" id="ARBA00022989"/>
    </source>
</evidence>
<keyword evidence="6 8" id="KW-0472">Membrane</keyword>
<comment type="caution">
    <text evidence="9">The sequence shown here is derived from an EMBL/GenBank/DDBJ whole genome shotgun (WGS) entry which is preliminary data.</text>
</comment>
<feature type="transmembrane region" description="Helical" evidence="8">
    <location>
        <begin position="258"/>
        <end position="282"/>
    </location>
</feature>
<dbReference type="GO" id="GO:0005886">
    <property type="term" value="C:plasma membrane"/>
    <property type="evidence" value="ECO:0007669"/>
    <property type="project" value="TreeGrafter"/>
</dbReference>
<dbReference type="GO" id="GO:0015205">
    <property type="term" value="F:nucleobase transmembrane transporter activity"/>
    <property type="evidence" value="ECO:0007669"/>
    <property type="project" value="TreeGrafter"/>
</dbReference>
<feature type="transmembrane region" description="Helical" evidence="8">
    <location>
        <begin position="704"/>
        <end position="727"/>
    </location>
</feature>
<evidence type="ECO:0000256" key="1">
    <source>
        <dbReference type="ARBA" id="ARBA00004141"/>
    </source>
</evidence>
<reference evidence="9" key="1">
    <citation type="journal article" date="2023" name="PhytoFront">
        <title>Draft Genome Resources of Seven Strains of Tilletia horrida, Causal Agent of Kernel Smut of Rice.</title>
        <authorList>
            <person name="Khanal S."/>
            <person name="Antony Babu S."/>
            <person name="Zhou X.G."/>
        </authorList>
    </citation>
    <scope>NUCLEOTIDE SEQUENCE</scope>
    <source>
        <strain evidence="9">TX3</strain>
    </source>
</reference>
<dbReference type="PANTHER" id="PTHR10332:SF88">
    <property type="entry name" value="EQUILIBRATIVE NUCLEOSIDE TRANSPORTER 1, ISOFORM A"/>
    <property type="match status" value="1"/>
</dbReference>
<feature type="compositionally biased region" description="Acidic residues" evidence="7">
    <location>
        <begin position="87"/>
        <end position="96"/>
    </location>
</feature>
<dbReference type="EMBL" id="JAPDMQ010000410">
    <property type="protein sequence ID" value="KAK0525205.1"/>
    <property type="molecule type" value="Genomic_DNA"/>
</dbReference>
<name>A0AAN6JIW4_9BASI</name>
<keyword evidence="4 8" id="KW-0812">Transmembrane</keyword>
<feature type="transmembrane region" description="Helical" evidence="8">
    <location>
        <begin position="523"/>
        <end position="549"/>
    </location>
</feature>
<feature type="transmembrane region" description="Helical" evidence="8">
    <location>
        <begin position="392"/>
        <end position="412"/>
    </location>
</feature>
<comment type="similarity">
    <text evidence="2">Belongs to the SLC29A/ENT transporter (TC 2.A.57) family.</text>
</comment>
<keyword evidence="10" id="KW-1185">Reference proteome</keyword>
<sequence>MPAADTHATATGGTRAMSAASAPSGGGSGGGERRQFTFHLPKAWHFFSSTSGSSAAGGGSYSRLPEGEPVSAGRNDGGARAGPGNDNTDEEDEEEERPTRPSLTMSSSYMSETSIIYNDEDGADGEDRTTGALERTHAWAEASALQRLAVVLAFILLGAGVLLSFNALISPTEYFRARFRGTPYENTFSSWIVSVYNVASIVFGAHAVATLGRDSSKGKSTADGGNEEAALPLASRSGSGSSSGGKQMQIMRSSVRRIMSSGFLVVVCLFVLALSTNIRYVPPPRPSGSQAGTEAVKVPANTYFYVIMALSFVLAAAVSYLQNAVVAVCSTFGPRAMSLMLSGQGVIGLSISGVQLAAAWAQSDPAVQAQVEAQIAKGDPSFEDPATSAARIFFSTGAALMAVTLLSFGLLVRSRFWTEVLEASAVSHSRRPSAAHIGRSGSIDEHRRRTSSSNGLSRSSIQGDGDGSGNDTSAQRPPFASHQSIALLKTTESSLFLRWISPYLSAETQSSLARLWDVQAQTIVLCLTIAYIFTLTLALFPALTARVLSVGYTDTNTGSDSSGPRPARWQTPLVFAAIHFVVFNFADLVGRSLPGLVPAIFLLRNTPLLVALTVGRTLLFPLLRGCNLPTRPGHASHTPPSSSLLRTDAAFFLIVFVMGLSNGVLATSILIAGPGKVRAFGFAGAKAQPSSLQPSKSATRSAQALSATVLSYWLTLGLALGSALSFITVKLA</sequence>
<feature type="transmembrane region" description="Helical" evidence="8">
    <location>
        <begin position="601"/>
        <end position="623"/>
    </location>
</feature>
<feature type="region of interest" description="Disordered" evidence="7">
    <location>
        <begin position="1"/>
        <end position="36"/>
    </location>
</feature>
<feature type="transmembrane region" description="Helical" evidence="8">
    <location>
        <begin position="188"/>
        <end position="209"/>
    </location>
</feature>
<accession>A0AAN6JIW4</accession>
<comment type="subcellular location">
    <subcellularLocation>
        <location evidence="1">Membrane</location>
        <topology evidence="1">Multi-pass membrane protein</topology>
    </subcellularLocation>
</comment>
<dbReference type="Proteomes" id="UP001176521">
    <property type="component" value="Unassembled WGS sequence"/>
</dbReference>
<evidence type="ECO:0000256" key="3">
    <source>
        <dbReference type="ARBA" id="ARBA00022448"/>
    </source>
</evidence>
<dbReference type="InterPro" id="IPR002259">
    <property type="entry name" value="Eqnu_transpt"/>
</dbReference>
<dbReference type="GO" id="GO:0034257">
    <property type="term" value="F:nicotinamide riboside transmembrane transporter activity"/>
    <property type="evidence" value="ECO:0007669"/>
    <property type="project" value="TreeGrafter"/>
</dbReference>
<feature type="transmembrane region" description="Helical" evidence="8">
    <location>
        <begin position="569"/>
        <end position="589"/>
    </location>
</feature>
<evidence type="ECO:0000313" key="9">
    <source>
        <dbReference type="EMBL" id="KAK0525205.1"/>
    </source>
</evidence>
<evidence type="ECO:0000256" key="7">
    <source>
        <dbReference type="SAM" id="MobiDB-lite"/>
    </source>
</evidence>
<feature type="region of interest" description="Disordered" evidence="7">
    <location>
        <begin position="432"/>
        <end position="477"/>
    </location>
</feature>
<organism evidence="9 10">
    <name type="scientific">Tilletia horrida</name>
    <dbReference type="NCBI Taxonomy" id="155126"/>
    <lineage>
        <taxon>Eukaryota</taxon>
        <taxon>Fungi</taxon>
        <taxon>Dikarya</taxon>
        <taxon>Basidiomycota</taxon>
        <taxon>Ustilaginomycotina</taxon>
        <taxon>Exobasidiomycetes</taxon>
        <taxon>Tilletiales</taxon>
        <taxon>Tilletiaceae</taxon>
        <taxon>Tilletia</taxon>
    </lineage>
</organism>
<feature type="compositionally biased region" description="Low complexity" evidence="7">
    <location>
        <begin position="1"/>
        <end position="23"/>
    </location>
</feature>
<feature type="transmembrane region" description="Helical" evidence="8">
    <location>
        <begin position="649"/>
        <end position="672"/>
    </location>
</feature>
<evidence type="ECO:0000256" key="8">
    <source>
        <dbReference type="SAM" id="Phobius"/>
    </source>
</evidence>
<gene>
    <name evidence="9" type="ORF">OC842_005585</name>
</gene>
<dbReference type="Pfam" id="PF01733">
    <property type="entry name" value="Nucleoside_tran"/>
    <property type="match status" value="1"/>
</dbReference>
<feature type="region of interest" description="Disordered" evidence="7">
    <location>
        <begin position="51"/>
        <end position="105"/>
    </location>
</feature>
<protein>
    <submittedName>
        <fullName evidence="9">Uncharacterized protein</fullName>
    </submittedName>
</protein>
<evidence type="ECO:0000313" key="10">
    <source>
        <dbReference type="Proteomes" id="UP001176521"/>
    </source>
</evidence>
<evidence type="ECO:0000256" key="6">
    <source>
        <dbReference type="ARBA" id="ARBA00023136"/>
    </source>
</evidence>
<feature type="transmembrane region" description="Helical" evidence="8">
    <location>
        <begin position="302"/>
        <end position="321"/>
    </location>
</feature>
<keyword evidence="3" id="KW-0813">Transport</keyword>
<feature type="transmembrane region" description="Helical" evidence="8">
    <location>
        <begin position="148"/>
        <end position="168"/>
    </location>
</feature>
<dbReference type="PANTHER" id="PTHR10332">
    <property type="entry name" value="EQUILIBRATIVE NUCLEOSIDE TRANSPORTER"/>
    <property type="match status" value="1"/>
</dbReference>
<evidence type="ECO:0000256" key="4">
    <source>
        <dbReference type="ARBA" id="ARBA00022692"/>
    </source>
</evidence>
<proteinExistence type="inferred from homology"/>
<feature type="compositionally biased region" description="Low complexity" evidence="7">
    <location>
        <begin position="451"/>
        <end position="460"/>
    </location>
</feature>